<dbReference type="PANTHER" id="PTHR43080:SF2">
    <property type="entry name" value="CBS DOMAIN-CONTAINING PROTEIN"/>
    <property type="match status" value="1"/>
</dbReference>
<accession>A0AAU9EAC5</accession>
<evidence type="ECO:0000256" key="2">
    <source>
        <dbReference type="PROSITE-ProRule" id="PRU00703"/>
    </source>
</evidence>
<dbReference type="Proteomes" id="UP001366166">
    <property type="component" value="Chromosome"/>
</dbReference>
<dbReference type="AlphaFoldDB" id="A0AAU9EAC5"/>
<protein>
    <submittedName>
        <fullName evidence="4">CBS domain-containing protein</fullName>
    </submittedName>
</protein>
<dbReference type="KEGG" id="dmp:FAK_08810"/>
<sequence>MILRNWMERDPITVESGTLVADAIALLLENNLRALPVIDQGELRGLVTRKELQGCATAVARAQSEYETEYFLNRLKIRDIMTRMPKTVEAGDSVEYCMLKGQDDLIRNYPVMENGKLVGMVSSLELFSALSSILGANEVWCGITLEALPLESGTISKVSKLVEDTGAILHGVFTMRLPNVTDKRIILRFDGGTDVGVVAKALEQGGYKIFEKTDAVQTCGHAA</sequence>
<dbReference type="Gene3D" id="3.10.580.10">
    <property type="entry name" value="CBS-domain"/>
    <property type="match status" value="1"/>
</dbReference>
<proteinExistence type="predicted"/>
<dbReference type="PANTHER" id="PTHR43080">
    <property type="entry name" value="CBS DOMAIN-CONTAINING PROTEIN CBSX3, MITOCHONDRIAL"/>
    <property type="match status" value="1"/>
</dbReference>
<reference evidence="5" key="1">
    <citation type="journal article" date="2023" name="Arch. Microbiol.">
        <title>Desulfoferula mesophilus gen. nov. sp. nov., a mesophilic sulfate-reducing bacterium isolated from a brackish lake sediment.</title>
        <authorList>
            <person name="Watanabe T."/>
            <person name="Yabe T."/>
            <person name="Tsuji J.M."/>
            <person name="Fukui M."/>
        </authorList>
    </citation>
    <scope>NUCLEOTIDE SEQUENCE [LARGE SCALE GENOMIC DNA]</scope>
    <source>
        <strain evidence="5">12FAK</strain>
    </source>
</reference>
<evidence type="ECO:0000313" key="4">
    <source>
        <dbReference type="EMBL" id="BEQ13815.1"/>
    </source>
</evidence>
<feature type="domain" description="CBS" evidence="3">
    <location>
        <begin position="7"/>
        <end position="65"/>
    </location>
</feature>
<keyword evidence="1 2" id="KW-0129">CBS domain</keyword>
<keyword evidence="5" id="KW-1185">Reference proteome</keyword>
<feature type="domain" description="CBS" evidence="3">
    <location>
        <begin position="81"/>
        <end position="139"/>
    </location>
</feature>
<dbReference type="SMART" id="SM00116">
    <property type="entry name" value="CBS"/>
    <property type="match status" value="2"/>
</dbReference>
<dbReference type="RefSeq" id="WP_338605560.1">
    <property type="nucleotide sequence ID" value="NZ_AP028679.1"/>
</dbReference>
<dbReference type="InterPro" id="IPR000644">
    <property type="entry name" value="CBS_dom"/>
</dbReference>
<organism evidence="4 5">
    <name type="scientific">Desulfoferula mesophila</name>
    <dbReference type="NCBI Taxonomy" id="3058419"/>
    <lineage>
        <taxon>Bacteria</taxon>
        <taxon>Pseudomonadati</taxon>
        <taxon>Thermodesulfobacteriota</taxon>
        <taxon>Desulfarculia</taxon>
        <taxon>Desulfarculales</taxon>
        <taxon>Desulfarculaceae</taxon>
        <taxon>Desulfoferula</taxon>
    </lineage>
</organism>
<dbReference type="InterPro" id="IPR051257">
    <property type="entry name" value="Diverse_CBS-Domain"/>
</dbReference>
<dbReference type="EMBL" id="AP028679">
    <property type="protein sequence ID" value="BEQ13815.1"/>
    <property type="molecule type" value="Genomic_DNA"/>
</dbReference>
<gene>
    <name evidence="4" type="ORF">FAK_08810</name>
</gene>
<evidence type="ECO:0000256" key="1">
    <source>
        <dbReference type="ARBA" id="ARBA00023122"/>
    </source>
</evidence>
<evidence type="ECO:0000259" key="3">
    <source>
        <dbReference type="PROSITE" id="PS51371"/>
    </source>
</evidence>
<name>A0AAU9EAC5_9BACT</name>
<dbReference type="PROSITE" id="PS51371">
    <property type="entry name" value="CBS"/>
    <property type="match status" value="2"/>
</dbReference>
<dbReference type="SUPFAM" id="SSF54631">
    <property type="entry name" value="CBS-domain pair"/>
    <property type="match status" value="1"/>
</dbReference>
<dbReference type="Pfam" id="PF00571">
    <property type="entry name" value="CBS"/>
    <property type="match status" value="2"/>
</dbReference>
<evidence type="ECO:0000313" key="5">
    <source>
        <dbReference type="Proteomes" id="UP001366166"/>
    </source>
</evidence>
<dbReference type="InterPro" id="IPR046342">
    <property type="entry name" value="CBS_dom_sf"/>
</dbReference>